<sequence length="69" mass="7569">MLKPYLYGAMALALVGTHYFMYNAGKQSVLQRLSNDRVEVIKDGQKVDAAVYAADDDGLVCLLIDCQAN</sequence>
<gene>
    <name evidence="2" type="ORF">p0219_31</name>
</gene>
<dbReference type="EMBL" id="KJ133688">
    <property type="protein sequence ID" value="AKO59019.1"/>
    <property type="molecule type" value="Genomic_DNA"/>
</dbReference>
<evidence type="ECO:0000313" key="3">
    <source>
        <dbReference type="Proteomes" id="UP000225110"/>
    </source>
</evidence>
<organism evidence="2 3">
    <name type="scientific">Brucella phage 02_19</name>
    <dbReference type="NCBI Taxonomy" id="1667365"/>
    <lineage>
        <taxon>Viruses</taxon>
        <taxon>Duplodnaviria</taxon>
        <taxon>Heunggongvirae</taxon>
        <taxon>Uroviricota</taxon>
        <taxon>Caudoviricetes</taxon>
        <taxon>Perisivirus</taxon>
        <taxon>Perisivirus Tb</taxon>
    </lineage>
</organism>
<keyword evidence="1" id="KW-0472">Membrane</keyword>
<feature type="transmembrane region" description="Helical" evidence="1">
    <location>
        <begin position="6"/>
        <end position="22"/>
    </location>
</feature>
<dbReference type="SMR" id="A0A0H4IIU5"/>
<evidence type="ECO:0000256" key="1">
    <source>
        <dbReference type="SAM" id="Phobius"/>
    </source>
</evidence>
<reference evidence="2 3" key="1">
    <citation type="journal article" date="2015" name="Virol. J.">
        <title>Whole genome sequence comparison of ten diagnostic brucellaphages propagated on two Brucella abortus hosts.</title>
        <authorList>
            <person name="Tevdoradze E."/>
            <person name="Farlow J."/>
            <person name="Kotorashvili A."/>
            <person name="Skhirtladze N."/>
            <person name="Antadze I."/>
            <person name="Gunia S."/>
            <person name="Balarjishvili N."/>
            <person name="Kvachadze L."/>
            <person name="Kutateladze M."/>
        </authorList>
    </citation>
    <scope>NUCLEOTIDE SEQUENCE [LARGE SCALE GENOMIC DNA]</scope>
</reference>
<accession>A0A0H4IIU5</accession>
<protein>
    <submittedName>
        <fullName evidence="2">Uncharacterized protein</fullName>
    </submittedName>
</protein>
<proteinExistence type="predicted"/>
<keyword evidence="1" id="KW-1133">Transmembrane helix</keyword>
<evidence type="ECO:0000313" key="2">
    <source>
        <dbReference type="EMBL" id="AKO59019.1"/>
    </source>
</evidence>
<dbReference type="Proteomes" id="UP000225110">
    <property type="component" value="Segment"/>
</dbReference>
<name>A0A0H4IIU5_9CAUD</name>
<keyword evidence="1" id="KW-0812">Transmembrane</keyword>